<organism evidence="3">
    <name type="scientific">Oryza meridionalis</name>
    <dbReference type="NCBI Taxonomy" id="40149"/>
    <lineage>
        <taxon>Eukaryota</taxon>
        <taxon>Viridiplantae</taxon>
        <taxon>Streptophyta</taxon>
        <taxon>Embryophyta</taxon>
        <taxon>Tracheophyta</taxon>
        <taxon>Spermatophyta</taxon>
        <taxon>Magnoliopsida</taxon>
        <taxon>Liliopsida</taxon>
        <taxon>Poales</taxon>
        <taxon>Poaceae</taxon>
        <taxon>BOP clade</taxon>
        <taxon>Oryzoideae</taxon>
        <taxon>Oryzeae</taxon>
        <taxon>Oryzinae</taxon>
        <taxon>Oryza</taxon>
    </lineage>
</organism>
<dbReference type="HOGENOM" id="CLU_2376388_0_0_1"/>
<reference evidence="3" key="2">
    <citation type="submission" date="2018-05" db="EMBL/GenBank/DDBJ databases">
        <title>OmerRS3 (Oryza meridionalis Reference Sequence Version 3).</title>
        <authorList>
            <person name="Zhang J."/>
            <person name="Kudrna D."/>
            <person name="Lee S."/>
            <person name="Talag J."/>
            <person name="Welchert J."/>
            <person name="Wing R.A."/>
        </authorList>
    </citation>
    <scope>NUCLEOTIDE SEQUENCE [LARGE SCALE GENOMIC DNA]</scope>
    <source>
        <strain evidence="3">cv. OR44</strain>
    </source>
</reference>
<comment type="similarity">
    <text evidence="1">Belongs to the DRM1/ARP family.</text>
</comment>
<proteinExistence type="inferred from homology"/>
<evidence type="ECO:0000256" key="1">
    <source>
        <dbReference type="ARBA" id="ARBA00010502"/>
    </source>
</evidence>
<dbReference type="Pfam" id="PF05564">
    <property type="entry name" value="Auxin_repressed"/>
    <property type="match status" value="1"/>
</dbReference>
<dbReference type="InterPro" id="IPR008406">
    <property type="entry name" value="DRM/ARP"/>
</dbReference>
<feature type="compositionally biased region" description="Low complexity" evidence="2">
    <location>
        <begin position="36"/>
        <end position="53"/>
    </location>
</feature>
<name>A0A0E0F8G8_9ORYZ</name>
<feature type="region of interest" description="Disordered" evidence="2">
    <location>
        <begin position="10"/>
        <end position="95"/>
    </location>
</feature>
<sequence length="95" mass="10387">MKKMILQFLNPITEPGYLDGDGEASGGAYKRTQSLPTTPTTPVTPSSSSPTTPRGSNVWIEERLPPGEQPCHQEPRRQPLRPPPAQLPHGPTVYD</sequence>
<feature type="compositionally biased region" description="Basic and acidic residues" evidence="2">
    <location>
        <begin position="60"/>
        <end position="77"/>
    </location>
</feature>
<dbReference type="Gramene" id="OMERI11G18470.2">
    <property type="protein sequence ID" value="OMERI11G18470.2"/>
    <property type="gene ID" value="OMERI11G18470"/>
</dbReference>
<evidence type="ECO:0000256" key="2">
    <source>
        <dbReference type="SAM" id="MobiDB-lite"/>
    </source>
</evidence>
<evidence type="ECO:0000313" key="4">
    <source>
        <dbReference type="Proteomes" id="UP000008021"/>
    </source>
</evidence>
<dbReference type="AlphaFoldDB" id="A0A0E0F8G8"/>
<evidence type="ECO:0000313" key="3">
    <source>
        <dbReference type="EnsemblPlants" id="OMERI11G18470.2"/>
    </source>
</evidence>
<protein>
    <submittedName>
        <fullName evidence="3">Uncharacterized protein</fullName>
    </submittedName>
</protein>
<reference evidence="3" key="1">
    <citation type="submission" date="2015-04" db="UniProtKB">
        <authorList>
            <consortium name="EnsemblPlants"/>
        </authorList>
    </citation>
    <scope>IDENTIFICATION</scope>
</reference>
<keyword evidence="4" id="KW-1185">Reference proteome</keyword>
<accession>A0A0E0F8G8</accession>
<dbReference type="EnsemblPlants" id="OMERI11G18470.2">
    <property type="protein sequence ID" value="OMERI11G18470.2"/>
    <property type="gene ID" value="OMERI11G18470"/>
</dbReference>
<dbReference type="Proteomes" id="UP000008021">
    <property type="component" value="Chromosome 11"/>
</dbReference>